<dbReference type="GO" id="GO:0006357">
    <property type="term" value="P:regulation of transcription by RNA polymerase II"/>
    <property type="evidence" value="ECO:0007669"/>
    <property type="project" value="InterPro"/>
</dbReference>
<comment type="function">
    <text evidence="6">Component of the Mediator complex, a coactivator involved in the regulated transcription of nearly all RNA polymerase II-dependent genes. Mediator functions as a bridge to convey information from gene-specific regulatory proteins to the basal RNA polymerase II transcription machinery. Mediator is recruited to promoters by direct interactions with regulatory proteins and serves as a scaffold for the assembly of a functional pre-initiation complex with RNA polymerase II and the general transcription factors.</text>
</comment>
<name>A0A8S2F309_9BILA</name>
<dbReference type="InterPro" id="IPR019404">
    <property type="entry name" value="Mediator_Med11"/>
</dbReference>
<dbReference type="Pfam" id="PF10280">
    <property type="entry name" value="Med11"/>
    <property type="match status" value="1"/>
</dbReference>
<evidence type="ECO:0000256" key="3">
    <source>
        <dbReference type="ARBA" id="ARBA00019621"/>
    </source>
</evidence>
<dbReference type="EMBL" id="CAJOBA010041508">
    <property type="protein sequence ID" value="CAF4115508.1"/>
    <property type="molecule type" value="Genomic_DNA"/>
</dbReference>
<comment type="similarity">
    <text evidence="2 6">Belongs to the Mediator complex subunit 11 family.</text>
</comment>
<evidence type="ECO:0000256" key="5">
    <source>
        <dbReference type="ARBA" id="ARBA00032011"/>
    </source>
</evidence>
<evidence type="ECO:0000256" key="2">
    <source>
        <dbReference type="ARBA" id="ARBA00008186"/>
    </source>
</evidence>
<keyword evidence="6" id="KW-0010">Activator</keyword>
<evidence type="ECO:0000256" key="1">
    <source>
        <dbReference type="ARBA" id="ARBA00004123"/>
    </source>
</evidence>
<dbReference type="Proteomes" id="UP000677228">
    <property type="component" value="Unassembled WGS sequence"/>
</dbReference>
<keyword evidence="6" id="KW-0805">Transcription regulation</keyword>
<protein>
    <recommendedName>
        <fullName evidence="3 6">Mediator of RNA polymerase II transcription subunit 11</fullName>
    </recommendedName>
    <alternativeName>
        <fullName evidence="5 6">Mediator complex subunit 11</fullName>
    </alternativeName>
</protein>
<dbReference type="AlphaFoldDB" id="A0A8S2F309"/>
<reference evidence="7" key="1">
    <citation type="submission" date="2021-02" db="EMBL/GenBank/DDBJ databases">
        <authorList>
            <person name="Nowell W R."/>
        </authorList>
    </citation>
    <scope>NUCLEOTIDE SEQUENCE</scope>
</reference>
<sequence length="132" mass="14639">MASGFAEATAEALQQLKGTEDKISDLLGLSGSIVDNLSQELIAKETLEQMVKQFCDDTQNVQTSLLNSLSSLECISSGLPHEDSCYGSWLDFCLASMRTDTIRNKLLQLKNDPDLQKSKERVKELERQLANL</sequence>
<evidence type="ECO:0000256" key="6">
    <source>
        <dbReference type="RuleBase" id="RU364147"/>
    </source>
</evidence>
<accession>A0A8S2F309</accession>
<evidence type="ECO:0000313" key="8">
    <source>
        <dbReference type="EMBL" id="CAF4115508.1"/>
    </source>
</evidence>
<dbReference type="GO" id="GO:0003712">
    <property type="term" value="F:transcription coregulator activity"/>
    <property type="evidence" value="ECO:0007669"/>
    <property type="project" value="InterPro"/>
</dbReference>
<proteinExistence type="inferred from homology"/>
<dbReference type="GO" id="GO:0016592">
    <property type="term" value="C:mediator complex"/>
    <property type="evidence" value="ECO:0007669"/>
    <property type="project" value="InterPro"/>
</dbReference>
<comment type="subunit">
    <text evidence="6">Component of the Mediator complex.</text>
</comment>
<keyword evidence="6" id="KW-0804">Transcription</keyword>
<dbReference type="Proteomes" id="UP000682733">
    <property type="component" value="Unassembled WGS sequence"/>
</dbReference>
<organism evidence="7 9">
    <name type="scientific">Didymodactylos carnosus</name>
    <dbReference type="NCBI Taxonomy" id="1234261"/>
    <lineage>
        <taxon>Eukaryota</taxon>
        <taxon>Metazoa</taxon>
        <taxon>Spiralia</taxon>
        <taxon>Gnathifera</taxon>
        <taxon>Rotifera</taxon>
        <taxon>Eurotatoria</taxon>
        <taxon>Bdelloidea</taxon>
        <taxon>Philodinida</taxon>
        <taxon>Philodinidae</taxon>
        <taxon>Didymodactylos</taxon>
    </lineage>
</organism>
<dbReference type="EMBL" id="CAJNOK010019923">
    <property type="protein sequence ID" value="CAF1308199.1"/>
    <property type="molecule type" value="Genomic_DNA"/>
</dbReference>
<gene>
    <name evidence="6" type="primary">MED11</name>
    <name evidence="7" type="ORF">OVA965_LOCUS28857</name>
    <name evidence="8" type="ORF">TMI583_LOCUS29619</name>
</gene>
<evidence type="ECO:0000313" key="9">
    <source>
        <dbReference type="Proteomes" id="UP000677228"/>
    </source>
</evidence>
<evidence type="ECO:0000313" key="7">
    <source>
        <dbReference type="EMBL" id="CAF1308199.1"/>
    </source>
</evidence>
<comment type="caution">
    <text evidence="7">The sequence shown here is derived from an EMBL/GenBank/DDBJ whole genome shotgun (WGS) entry which is preliminary data.</text>
</comment>
<comment type="subcellular location">
    <subcellularLocation>
        <location evidence="1 6">Nucleus</location>
    </subcellularLocation>
</comment>
<keyword evidence="4 6" id="KW-0539">Nucleus</keyword>
<evidence type="ECO:0000256" key="4">
    <source>
        <dbReference type="ARBA" id="ARBA00023242"/>
    </source>
</evidence>